<dbReference type="PANTHER" id="PTHR35457">
    <property type="entry name" value="HEME A SYNTHASE"/>
    <property type="match status" value="1"/>
</dbReference>
<accession>A0A1N7J1U3</accession>
<feature type="transmembrane region" description="Helical" evidence="12">
    <location>
        <begin position="131"/>
        <end position="153"/>
    </location>
</feature>
<proteinExistence type="predicted"/>
<comment type="pathway">
    <text evidence="11">Porphyrin-containing compound metabolism.</text>
</comment>
<feature type="transmembrane region" description="Helical" evidence="12">
    <location>
        <begin position="305"/>
        <end position="326"/>
    </location>
</feature>
<dbReference type="STRING" id="619304.SAMN05421760_101489"/>
<keyword evidence="9 12" id="KW-0472">Membrane</keyword>
<keyword evidence="5 12" id="KW-1133">Transmembrane helix</keyword>
<dbReference type="GO" id="GO:0046872">
    <property type="term" value="F:metal ion binding"/>
    <property type="evidence" value="ECO:0007669"/>
    <property type="project" value="UniProtKB-KW"/>
</dbReference>
<keyword evidence="14" id="KW-1185">Reference proteome</keyword>
<name>A0A1N7J1U3_9GAMM</name>
<keyword evidence="3 12" id="KW-0812">Transmembrane</keyword>
<evidence type="ECO:0000256" key="6">
    <source>
        <dbReference type="ARBA" id="ARBA00023002"/>
    </source>
</evidence>
<feature type="transmembrane region" description="Helical" evidence="12">
    <location>
        <begin position="7"/>
        <end position="28"/>
    </location>
</feature>
<keyword evidence="4" id="KW-0479">Metal-binding</keyword>
<evidence type="ECO:0000256" key="2">
    <source>
        <dbReference type="ARBA" id="ARBA00022475"/>
    </source>
</evidence>
<evidence type="ECO:0000256" key="9">
    <source>
        <dbReference type="ARBA" id="ARBA00023136"/>
    </source>
</evidence>
<dbReference type="GO" id="GO:0016020">
    <property type="term" value="C:membrane"/>
    <property type="evidence" value="ECO:0007669"/>
    <property type="project" value="UniProtKB-SubCell"/>
</dbReference>
<dbReference type="EMBL" id="FTOE01000001">
    <property type="protein sequence ID" value="SIS43348.1"/>
    <property type="molecule type" value="Genomic_DNA"/>
</dbReference>
<keyword evidence="6" id="KW-0560">Oxidoreductase</keyword>
<keyword evidence="2" id="KW-1003">Cell membrane</keyword>
<protein>
    <submittedName>
        <fullName evidence="13">Cytochrome c oxidase assembly protein subunit 15</fullName>
    </submittedName>
</protein>
<keyword evidence="7" id="KW-0408">Iron</keyword>
<feature type="transmembrane region" description="Helical" evidence="12">
    <location>
        <begin position="108"/>
        <end position="125"/>
    </location>
</feature>
<dbReference type="RefSeq" id="WP_076495894.1">
    <property type="nucleotide sequence ID" value="NZ_FTOE01000001.1"/>
</dbReference>
<evidence type="ECO:0000313" key="14">
    <source>
        <dbReference type="Proteomes" id="UP000185999"/>
    </source>
</evidence>
<feature type="transmembrane region" description="Helical" evidence="12">
    <location>
        <begin position="332"/>
        <end position="349"/>
    </location>
</feature>
<comment type="subcellular location">
    <subcellularLocation>
        <location evidence="1">Membrane</location>
        <topology evidence="1">Multi-pass membrane protein</topology>
    </subcellularLocation>
</comment>
<dbReference type="AlphaFoldDB" id="A0A1N7J1U3"/>
<gene>
    <name evidence="13" type="ORF">SAMN05421760_101489</name>
</gene>
<evidence type="ECO:0000256" key="3">
    <source>
        <dbReference type="ARBA" id="ARBA00022692"/>
    </source>
</evidence>
<evidence type="ECO:0000256" key="1">
    <source>
        <dbReference type="ARBA" id="ARBA00004141"/>
    </source>
</evidence>
<feature type="transmembrane region" description="Helical" evidence="12">
    <location>
        <begin position="76"/>
        <end position="96"/>
    </location>
</feature>
<reference evidence="14" key="1">
    <citation type="submission" date="2017-01" db="EMBL/GenBank/DDBJ databases">
        <authorList>
            <person name="Varghese N."/>
            <person name="Submissions S."/>
        </authorList>
    </citation>
    <scope>NUCLEOTIDE SEQUENCE [LARGE SCALE GENOMIC DNA]</scope>
    <source>
        <strain evidence="14">DSM 22306</strain>
    </source>
</reference>
<feature type="transmembrane region" description="Helical" evidence="12">
    <location>
        <begin position="181"/>
        <end position="199"/>
    </location>
</feature>
<dbReference type="OrthoDB" id="1447144at2"/>
<evidence type="ECO:0000256" key="10">
    <source>
        <dbReference type="ARBA" id="ARBA00023157"/>
    </source>
</evidence>
<dbReference type="InterPro" id="IPR003780">
    <property type="entry name" value="COX15/CtaA_fam"/>
</dbReference>
<evidence type="ECO:0000256" key="5">
    <source>
        <dbReference type="ARBA" id="ARBA00022989"/>
    </source>
</evidence>
<evidence type="ECO:0000256" key="8">
    <source>
        <dbReference type="ARBA" id="ARBA00023133"/>
    </source>
</evidence>
<evidence type="ECO:0000313" key="13">
    <source>
        <dbReference type="EMBL" id="SIS43348.1"/>
    </source>
</evidence>
<dbReference type="PANTHER" id="PTHR35457:SF1">
    <property type="entry name" value="HEME A SYNTHASE"/>
    <property type="match status" value="1"/>
</dbReference>
<dbReference type="InterPro" id="IPR050450">
    <property type="entry name" value="COX15/CtaA_HemeA_synthase"/>
</dbReference>
<dbReference type="GO" id="GO:0016491">
    <property type="term" value="F:oxidoreductase activity"/>
    <property type="evidence" value="ECO:0007669"/>
    <property type="project" value="UniProtKB-KW"/>
</dbReference>
<keyword evidence="10" id="KW-1015">Disulfide bond</keyword>
<dbReference type="GO" id="GO:0006784">
    <property type="term" value="P:heme A biosynthetic process"/>
    <property type="evidence" value="ECO:0007669"/>
    <property type="project" value="InterPro"/>
</dbReference>
<feature type="transmembrane region" description="Helical" evidence="12">
    <location>
        <begin position="273"/>
        <end position="293"/>
    </location>
</feature>
<evidence type="ECO:0000256" key="12">
    <source>
        <dbReference type="SAM" id="Phobius"/>
    </source>
</evidence>
<evidence type="ECO:0000256" key="7">
    <source>
        <dbReference type="ARBA" id="ARBA00023004"/>
    </source>
</evidence>
<dbReference type="Proteomes" id="UP000185999">
    <property type="component" value="Unassembled WGS sequence"/>
</dbReference>
<evidence type="ECO:0000256" key="11">
    <source>
        <dbReference type="ARBA" id="ARBA00023444"/>
    </source>
</evidence>
<sequence length="378" mass="41883">MQRSLWVLVNIALLLALVVVLLGGWTRLNYAGLSCPDWPGCFGSLVPPSAAESMQQAQTDFPGHIIDTHKGWLEMIHRYAAGTLGLLILGIALLSYKMRKIQVTPSNLPALLLVLVIIQALFGMWTVTLKLLPPIVTLHLLGGLLTLTLLFTLRAQLQRTAKISMSSRPPSATSNRPLNPWLRYQILAGVCLLFIQLALGGWTSSNYAGWACSDWFFCHQEKNISLDFARGFQLIGELKNNSTANFETSIQSNTHTNYEGGLLPLEARAAIQMTHRFVALVLISYIIWLWWTIRRQTTAFNRPIQLVLFLSITQAGLGIANIIWAVPLPLATAHHAGAVALLLAMLWLYQRSISFFQCSTNIQQCSTGLSQEVTHGTI</sequence>
<evidence type="ECO:0000256" key="4">
    <source>
        <dbReference type="ARBA" id="ARBA00022723"/>
    </source>
</evidence>
<organism evidence="13 14">
    <name type="scientific">Neptunomonas antarctica</name>
    <dbReference type="NCBI Taxonomy" id="619304"/>
    <lineage>
        <taxon>Bacteria</taxon>
        <taxon>Pseudomonadati</taxon>
        <taxon>Pseudomonadota</taxon>
        <taxon>Gammaproteobacteria</taxon>
        <taxon>Oceanospirillales</taxon>
        <taxon>Oceanospirillaceae</taxon>
        <taxon>Neptunomonas</taxon>
    </lineage>
</organism>
<keyword evidence="8" id="KW-0350">Heme biosynthesis</keyword>
<dbReference type="Pfam" id="PF02628">
    <property type="entry name" value="COX15-CtaA"/>
    <property type="match status" value="1"/>
</dbReference>